<dbReference type="InterPro" id="IPR000490">
    <property type="entry name" value="Glyco_hydro_17"/>
</dbReference>
<dbReference type="Gene3D" id="3.20.20.80">
    <property type="entry name" value="Glycosidases"/>
    <property type="match status" value="1"/>
</dbReference>
<dbReference type="AlphaFoldDB" id="A0AAN6YIR7"/>
<evidence type="ECO:0000256" key="8">
    <source>
        <dbReference type="SAM" id="SignalP"/>
    </source>
</evidence>
<keyword evidence="10" id="KW-1185">Reference proteome</keyword>
<keyword evidence="4" id="KW-0964">Secreted</keyword>
<evidence type="ECO:0000256" key="3">
    <source>
        <dbReference type="ARBA" id="ARBA00022512"/>
    </source>
</evidence>
<evidence type="ECO:0000313" key="10">
    <source>
        <dbReference type="Proteomes" id="UP001301769"/>
    </source>
</evidence>
<comment type="caution">
    <text evidence="9">The sequence shown here is derived from an EMBL/GenBank/DDBJ whole genome shotgun (WGS) entry which is preliminary data.</text>
</comment>
<feature type="signal peptide" evidence="8">
    <location>
        <begin position="1"/>
        <end position="26"/>
    </location>
</feature>
<comment type="subcellular location">
    <subcellularLocation>
        <location evidence="1">Secreted</location>
        <location evidence="1">Cell wall</location>
    </subcellularLocation>
</comment>
<evidence type="ECO:0000256" key="1">
    <source>
        <dbReference type="ARBA" id="ARBA00004191"/>
    </source>
</evidence>
<organism evidence="9 10">
    <name type="scientific">Rhypophila decipiens</name>
    <dbReference type="NCBI Taxonomy" id="261697"/>
    <lineage>
        <taxon>Eukaryota</taxon>
        <taxon>Fungi</taxon>
        <taxon>Dikarya</taxon>
        <taxon>Ascomycota</taxon>
        <taxon>Pezizomycotina</taxon>
        <taxon>Sordariomycetes</taxon>
        <taxon>Sordariomycetidae</taxon>
        <taxon>Sordariales</taxon>
        <taxon>Naviculisporaceae</taxon>
        <taxon>Rhypophila</taxon>
    </lineage>
</organism>
<evidence type="ECO:0000256" key="2">
    <source>
        <dbReference type="ARBA" id="ARBA00008773"/>
    </source>
</evidence>
<dbReference type="GO" id="GO:0009986">
    <property type="term" value="C:cell surface"/>
    <property type="evidence" value="ECO:0007669"/>
    <property type="project" value="TreeGrafter"/>
</dbReference>
<evidence type="ECO:0000256" key="4">
    <source>
        <dbReference type="ARBA" id="ARBA00022525"/>
    </source>
</evidence>
<keyword evidence="5 8" id="KW-0732">Signal</keyword>
<reference evidence="9" key="2">
    <citation type="submission" date="2023-05" db="EMBL/GenBank/DDBJ databases">
        <authorList>
            <consortium name="Lawrence Berkeley National Laboratory"/>
            <person name="Steindorff A."/>
            <person name="Hensen N."/>
            <person name="Bonometti L."/>
            <person name="Westerberg I."/>
            <person name="Brannstrom I.O."/>
            <person name="Guillou S."/>
            <person name="Cros-Aarteil S."/>
            <person name="Calhoun S."/>
            <person name="Haridas S."/>
            <person name="Kuo A."/>
            <person name="Mondo S."/>
            <person name="Pangilinan J."/>
            <person name="Riley R."/>
            <person name="Labutti K."/>
            <person name="Andreopoulos B."/>
            <person name="Lipzen A."/>
            <person name="Chen C."/>
            <person name="Yanf M."/>
            <person name="Daum C."/>
            <person name="Ng V."/>
            <person name="Clum A."/>
            <person name="Ohm R."/>
            <person name="Martin F."/>
            <person name="Silar P."/>
            <person name="Natvig D."/>
            <person name="Lalanne C."/>
            <person name="Gautier V."/>
            <person name="Ament-Velasquez S.L."/>
            <person name="Kruys A."/>
            <person name="Hutchinson M.I."/>
            <person name="Powell A.J."/>
            <person name="Barry K."/>
            <person name="Miller A.N."/>
            <person name="Grigoriev I.V."/>
            <person name="Debuchy R."/>
            <person name="Gladieux P."/>
            <person name="Thoren M.H."/>
            <person name="Johannesson H."/>
        </authorList>
    </citation>
    <scope>NUCLEOTIDE SEQUENCE</scope>
    <source>
        <strain evidence="9">PSN293</strain>
    </source>
</reference>
<dbReference type="GO" id="GO:0071555">
    <property type="term" value="P:cell wall organization"/>
    <property type="evidence" value="ECO:0007669"/>
    <property type="project" value="TreeGrafter"/>
</dbReference>
<name>A0AAN6YIR7_9PEZI</name>
<keyword evidence="3" id="KW-0134">Cell wall</keyword>
<dbReference type="EMBL" id="MU858053">
    <property type="protein sequence ID" value="KAK4218480.1"/>
    <property type="molecule type" value="Genomic_DNA"/>
</dbReference>
<keyword evidence="6" id="KW-0378">Hydrolase</keyword>
<feature type="chain" id="PRO_5043051393" evidence="8">
    <location>
        <begin position="27"/>
        <end position="442"/>
    </location>
</feature>
<dbReference type="GO" id="GO:0042973">
    <property type="term" value="F:glucan endo-1,3-beta-D-glucosidase activity"/>
    <property type="evidence" value="ECO:0007669"/>
    <property type="project" value="TreeGrafter"/>
</dbReference>
<dbReference type="GO" id="GO:0005975">
    <property type="term" value="P:carbohydrate metabolic process"/>
    <property type="evidence" value="ECO:0007669"/>
    <property type="project" value="InterPro"/>
</dbReference>
<sequence>MRSMCLAAAVAALPQALFLFADLAAAKPTPSREEKRDLRFYPNGVARYHYRRPPMRPVKIIIVDKTPSSSDKDDGSQVVVYVDPEGHPIETLTQAARVVPSPTPAPKESRVVEAASNPSLEAAKAASLILNVVEISAPPSPTPSQAEGIADETPKLKPASAAGPAGNDTLLSGVTYSPYNSDGTCKTGPQVAADIRAIAPLHSLIRIYGVDCNQVATLLAAVQPFASSLRLFLGIFNLVDLTSQITTLIKAVTDNNGGGWRLIDTISIGNELVNNNQATPQQILSSLATARTALRRAGYTGPVVTVDTVSAIAQNPSLCDASDYCAINVHPFFDPNTSPDKAGEFIASQVKIVREKLADPKQRIVVTETGWPWAGNANGLAVPGRENQKTAIGSIVARFGGDGEEEGMGSLENLILFTAFNDQWKKAEAGTFFAEQYWGMYN</sequence>
<evidence type="ECO:0000256" key="6">
    <source>
        <dbReference type="ARBA" id="ARBA00022801"/>
    </source>
</evidence>
<dbReference type="InterPro" id="IPR050732">
    <property type="entry name" value="Beta-glucan_modifiers"/>
</dbReference>
<dbReference type="GO" id="GO:0009277">
    <property type="term" value="C:fungal-type cell wall"/>
    <property type="evidence" value="ECO:0007669"/>
    <property type="project" value="TreeGrafter"/>
</dbReference>
<dbReference type="SUPFAM" id="SSF51445">
    <property type="entry name" value="(Trans)glycosidases"/>
    <property type="match status" value="1"/>
</dbReference>
<reference evidence="9" key="1">
    <citation type="journal article" date="2023" name="Mol. Phylogenet. Evol.">
        <title>Genome-scale phylogeny and comparative genomics of the fungal order Sordariales.</title>
        <authorList>
            <person name="Hensen N."/>
            <person name="Bonometti L."/>
            <person name="Westerberg I."/>
            <person name="Brannstrom I.O."/>
            <person name="Guillou S."/>
            <person name="Cros-Aarteil S."/>
            <person name="Calhoun S."/>
            <person name="Haridas S."/>
            <person name="Kuo A."/>
            <person name="Mondo S."/>
            <person name="Pangilinan J."/>
            <person name="Riley R."/>
            <person name="LaButti K."/>
            <person name="Andreopoulos B."/>
            <person name="Lipzen A."/>
            <person name="Chen C."/>
            <person name="Yan M."/>
            <person name="Daum C."/>
            <person name="Ng V."/>
            <person name="Clum A."/>
            <person name="Steindorff A."/>
            <person name="Ohm R.A."/>
            <person name="Martin F."/>
            <person name="Silar P."/>
            <person name="Natvig D.O."/>
            <person name="Lalanne C."/>
            <person name="Gautier V."/>
            <person name="Ament-Velasquez S.L."/>
            <person name="Kruys A."/>
            <person name="Hutchinson M.I."/>
            <person name="Powell A.J."/>
            <person name="Barry K."/>
            <person name="Miller A.N."/>
            <person name="Grigoriev I.V."/>
            <person name="Debuchy R."/>
            <person name="Gladieux P."/>
            <person name="Hiltunen Thoren M."/>
            <person name="Johannesson H."/>
        </authorList>
    </citation>
    <scope>NUCLEOTIDE SEQUENCE</scope>
    <source>
        <strain evidence="9">PSN293</strain>
    </source>
</reference>
<evidence type="ECO:0000313" key="9">
    <source>
        <dbReference type="EMBL" id="KAK4218480.1"/>
    </source>
</evidence>
<dbReference type="InterPro" id="IPR017853">
    <property type="entry name" value="GH"/>
</dbReference>
<evidence type="ECO:0000256" key="5">
    <source>
        <dbReference type="ARBA" id="ARBA00022729"/>
    </source>
</evidence>
<evidence type="ECO:0000256" key="7">
    <source>
        <dbReference type="RuleBase" id="RU004335"/>
    </source>
</evidence>
<dbReference type="Proteomes" id="UP001301769">
    <property type="component" value="Unassembled WGS sequence"/>
</dbReference>
<dbReference type="Pfam" id="PF00332">
    <property type="entry name" value="Glyco_hydro_17"/>
    <property type="match status" value="1"/>
</dbReference>
<proteinExistence type="inferred from homology"/>
<dbReference type="PANTHER" id="PTHR16631:SF14">
    <property type="entry name" value="FAMILY 17 GLUCOSIDASE SCW10-RELATED"/>
    <property type="match status" value="1"/>
</dbReference>
<comment type="similarity">
    <text evidence="2 7">Belongs to the glycosyl hydrolase 17 family.</text>
</comment>
<gene>
    <name evidence="9" type="ORF">QBC37DRAFT_201323</name>
</gene>
<accession>A0AAN6YIR7</accession>
<protein>
    <submittedName>
        <fullName evidence="9">Cell wall glucanase</fullName>
    </submittedName>
</protein>
<dbReference type="PANTHER" id="PTHR16631">
    <property type="entry name" value="GLUCAN 1,3-BETA-GLUCOSIDASE"/>
    <property type="match status" value="1"/>
</dbReference>
<dbReference type="GO" id="GO:0005576">
    <property type="term" value="C:extracellular region"/>
    <property type="evidence" value="ECO:0007669"/>
    <property type="project" value="TreeGrafter"/>
</dbReference>